<organism evidence="2">
    <name type="scientific">marine sediment metagenome</name>
    <dbReference type="NCBI Taxonomy" id="412755"/>
    <lineage>
        <taxon>unclassified sequences</taxon>
        <taxon>metagenomes</taxon>
        <taxon>ecological metagenomes</taxon>
    </lineage>
</organism>
<feature type="domain" description="Bacteriophage Mu GpT" evidence="1">
    <location>
        <begin position="8"/>
        <end position="142"/>
    </location>
</feature>
<name>A0A0F9EJN6_9ZZZZ</name>
<accession>A0A0F9EJN6</accession>
<dbReference type="EMBL" id="LAZR01027186">
    <property type="protein sequence ID" value="KKL66486.1"/>
    <property type="molecule type" value="Genomic_DNA"/>
</dbReference>
<gene>
    <name evidence="2" type="ORF">LCGC14_2144510</name>
</gene>
<protein>
    <recommendedName>
        <fullName evidence="1">Bacteriophage Mu GpT domain-containing protein</fullName>
    </recommendedName>
</protein>
<evidence type="ECO:0000259" key="1">
    <source>
        <dbReference type="Pfam" id="PF10124"/>
    </source>
</evidence>
<evidence type="ECO:0000313" key="2">
    <source>
        <dbReference type="EMBL" id="KKL66486.1"/>
    </source>
</evidence>
<reference evidence="2" key="1">
    <citation type="journal article" date="2015" name="Nature">
        <title>Complex archaea that bridge the gap between prokaryotes and eukaryotes.</title>
        <authorList>
            <person name="Spang A."/>
            <person name="Saw J.H."/>
            <person name="Jorgensen S.L."/>
            <person name="Zaremba-Niedzwiedzka K."/>
            <person name="Martijn J."/>
            <person name="Lind A.E."/>
            <person name="van Eijk R."/>
            <person name="Schleper C."/>
            <person name="Guy L."/>
            <person name="Ettema T.J."/>
        </authorList>
    </citation>
    <scope>NUCLEOTIDE SEQUENCE</scope>
</reference>
<dbReference type="InterPro" id="IPR018774">
    <property type="entry name" value="Phage_Mu_GpT"/>
</dbReference>
<comment type="caution">
    <text evidence="2">The sequence shown here is derived from an EMBL/GenBank/DDBJ whole genome shotgun (WGS) entry which is preliminary data.</text>
</comment>
<dbReference type="AlphaFoldDB" id="A0A0F9EJN6"/>
<sequence length="299" mass="32466">MIVDTVLLEKGLKAAFNKAMTGIIADSGATKALEAITSILPSEGEDEKYGFLGDIPAVREWIGDKVAGHIKDHNYTLTNKNYEVSINIDRNEINDDRMGILRPRIAQMVSTMQRYKWELVIASVVAGTTLLAYDGAAFFATHGSPTLDNLLGGTSSTIATIKTDLYSAKAAMMEFVSDQSKVLRLAMDTILVPAEQEGLFLEGLESSTNPGGAGDGIFNPLKGWIKQLIVEPSLTDANDWYGFASAHPLKPMILQMREEPNPVMDTTAEARSRQIIFSAEMRAVAGYGIFAQAVKMVNG</sequence>
<dbReference type="Pfam" id="PF10124">
    <property type="entry name" value="Mu-like_gpT"/>
    <property type="match status" value="1"/>
</dbReference>
<proteinExistence type="predicted"/>